<dbReference type="RefSeq" id="WP_344911613.1">
    <property type="nucleotide sequence ID" value="NZ_BAAAYO010000010.1"/>
</dbReference>
<organism evidence="1 2">
    <name type="scientific">Paenibacillus hodogayensis</name>
    <dbReference type="NCBI Taxonomy" id="279208"/>
    <lineage>
        <taxon>Bacteria</taxon>
        <taxon>Bacillati</taxon>
        <taxon>Bacillota</taxon>
        <taxon>Bacilli</taxon>
        <taxon>Bacillales</taxon>
        <taxon>Paenibacillaceae</taxon>
        <taxon>Paenibacillus</taxon>
    </lineage>
</organism>
<dbReference type="EMBL" id="JBHMAG010000009">
    <property type="protein sequence ID" value="MFB9752460.1"/>
    <property type="molecule type" value="Genomic_DNA"/>
</dbReference>
<comment type="caution">
    <text evidence="1">The sequence shown here is derived from an EMBL/GenBank/DDBJ whole genome shotgun (WGS) entry which is preliminary data.</text>
</comment>
<accession>A0ABV5VVX0</accession>
<reference evidence="1 2" key="1">
    <citation type="submission" date="2024-09" db="EMBL/GenBank/DDBJ databases">
        <authorList>
            <person name="Sun Q."/>
            <person name="Mori K."/>
        </authorList>
    </citation>
    <scope>NUCLEOTIDE SEQUENCE [LARGE SCALE GENOMIC DNA]</scope>
    <source>
        <strain evidence="1 2">JCM 12520</strain>
    </source>
</reference>
<sequence>MGRHAGLRKMALWLALLLLILWPISRIYGYLTQHRESANASLLLFQVSQFQIELLNSSLAEATKAGDTKELDALRLSAYSANYVHERLVQAVGDDRLTPLRSVEQLVQCVLRLQIGGSRALKADEKEALGEASRAFKDVYEGYGKLLTSSGKLVSSQNDKVAKLDEQLAELLKKKLLR</sequence>
<dbReference type="Proteomes" id="UP001589619">
    <property type="component" value="Unassembled WGS sequence"/>
</dbReference>
<protein>
    <recommendedName>
        <fullName evidence="3">S-adenosylmethionine decarboxylase</fullName>
    </recommendedName>
</protein>
<evidence type="ECO:0000313" key="2">
    <source>
        <dbReference type="Proteomes" id="UP001589619"/>
    </source>
</evidence>
<evidence type="ECO:0000313" key="1">
    <source>
        <dbReference type="EMBL" id="MFB9752460.1"/>
    </source>
</evidence>
<gene>
    <name evidence="1" type="ORF">ACFFNY_12910</name>
</gene>
<keyword evidence="2" id="KW-1185">Reference proteome</keyword>
<name>A0ABV5VVX0_9BACL</name>
<proteinExistence type="predicted"/>
<evidence type="ECO:0008006" key="3">
    <source>
        <dbReference type="Google" id="ProtNLM"/>
    </source>
</evidence>